<evidence type="ECO:0000256" key="1">
    <source>
        <dbReference type="ARBA" id="ARBA00004611"/>
    </source>
</evidence>
<protein>
    <recommendedName>
        <fullName evidence="6">Dynein regulatory complex protein 1/2 N-terminal domain-containing protein</fullName>
    </recommendedName>
</protein>
<keyword evidence="3" id="KW-0969">Cilium</keyword>
<dbReference type="PANTHER" id="PTHR21625:SF0">
    <property type="entry name" value="DYNEIN REGULATORY COMPLEX SUBUNIT 2"/>
    <property type="match status" value="1"/>
</dbReference>
<dbReference type="GO" id="GO:0070286">
    <property type="term" value="P:axonemal dynein complex assembly"/>
    <property type="evidence" value="ECO:0007669"/>
    <property type="project" value="InterPro"/>
</dbReference>
<dbReference type="GO" id="GO:0060285">
    <property type="term" value="P:cilium-dependent cell motility"/>
    <property type="evidence" value="ECO:0007669"/>
    <property type="project" value="TreeGrafter"/>
</dbReference>
<evidence type="ECO:0000313" key="5">
    <source>
        <dbReference type="EMBL" id="KAL0279636.1"/>
    </source>
</evidence>
<keyword evidence="4" id="KW-0966">Cell projection</keyword>
<dbReference type="PANTHER" id="PTHR21625">
    <property type="entry name" value="NYD-SP28 PROTEIN"/>
    <property type="match status" value="1"/>
</dbReference>
<gene>
    <name evidence="5" type="ORF">PYX00_001146</name>
</gene>
<name>A0AAW2ICK2_9NEOP</name>
<comment type="caution">
    <text evidence="5">The sequence shown here is derived from an EMBL/GenBank/DDBJ whole genome shotgun (WGS) entry which is preliminary data.</text>
</comment>
<sequence>MEDKKSLRKLNAEKRKKQIQMDFLKREQALDKETAKILKEKWFEILLRSKLPELKENLRNVLDYMEKLVEIEVFRKQLFEEQRVDASVQLNMQAQNHSRALNDLYALYLQRINDLHSIYTEQVMKKKEEAENEFKDMKRLGKKNDEGLKGILFQMEKNQVKKEDQMKCDMFLKTDDEKSKNAEKTESLRMRLERFMDKRWNQISNILADYQQTTEVRRNHYAQLKARDEKDAKIISSQMKKTKKLYDSKPMFIIPHHTKKKIYVKPGRQMLSDNR</sequence>
<evidence type="ECO:0000256" key="2">
    <source>
        <dbReference type="ARBA" id="ARBA00022846"/>
    </source>
</evidence>
<proteinExistence type="predicted"/>
<dbReference type="AlphaFoldDB" id="A0AAW2ICK2"/>
<dbReference type="InterPro" id="IPR039750">
    <property type="entry name" value="DRC1/DRC2"/>
</dbReference>
<evidence type="ECO:0008006" key="6">
    <source>
        <dbReference type="Google" id="ProtNLM"/>
    </source>
</evidence>
<comment type="subcellular location">
    <subcellularLocation>
        <location evidence="1">Cytoplasm</location>
        <location evidence="1">Cytoskeleton</location>
        <location evidence="1">Flagellum axoneme</location>
    </subcellularLocation>
</comment>
<evidence type="ECO:0000256" key="3">
    <source>
        <dbReference type="ARBA" id="ARBA00023069"/>
    </source>
</evidence>
<dbReference type="GO" id="GO:0003352">
    <property type="term" value="P:regulation of cilium movement"/>
    <property type="evidence" value="ECO:0007669"/>
    <property type="project" value="TreeGrafter"/>
</dbReference>
<dbReference type="GO" id="GO:0005858">
    <property type="term" value="C:axonemal dynein complex"/>
    <property type="evidence" value="ECO:0007669"/>
    <property type="project" value="InterPro"/>
</dbReference>
<reference evidence="5" key="1">
    <citation type="journal article" date="2024" name="Gigascience">
        <title>Chromosome-level genome of the poultry shaft louse Menopon gallinae provides insight into the host-switching and adaptive evolution of parasitic lice.</title>
        <authorList>
            <person name="Xu Y."/>
            <person name="Ma L."/>
            <person name="Liu S."/>
            <person name="Liang Y."/>
            <person name="Liu Q."/>
            <person name="He Z."/>
            <person name="Tian L."/>
            <person name="Duan Y."/>
            <person name="Cai W."/>
            <person name="Li H."/>
            <person name="Song F."/>
        </authorList>
    </citation>
    <scope>NUCLEOTIDE SEQUENCE</scope>
    <source>
        <strain evidence="5">Cailab_2023a</strain>
    </source>
</reference>
<organism evidence="5">
    <name type="scientific">Menopon gallinae</name>
    <name type="common">poultry shaft louse</name>
    <dbReference type="NCBI Taxonomy" id="328185"/>
    <lineage>
        <taxon>Eukaryota</taxon>
        <taxon>Metazoa</taxon>
        <taxon>Ecdysozoa</taxon>
        <taxon>Arthropoda</taxon>
        <taxon>Hexapoda</taxon>
        <taxon>Insecta</taxon>
        <taxon>Pterygota</taxon>
        <taxon>Neoptera</taxon>
        <taxon>Paraneoptera</taxon>
        <taxon>Psocodea</taxon>
        <taxon>Troctomorpha</taxon>
        <taxon>Phthiraptera</taxon>
        <taxon>Amblycera</taxon>
        <taxon>Menoponidae</taxon>
        <taxon>Menopon</taxon>
    </lineage>
</organism>
<evidence type="ECO:0000256" key="4">
    <source>
        <dbReference type="ARBA" id="ARBA00023273"/>
    </source>
</evidence>
<accession>A0AAW2ICK2</accession>
<dbReference type="EMBL" id="JARGDH010000001">
    <property type="protein sequence ID" value="KAL0279636.1"/>
    <property type="molecule type" value="Genomic_DNA"/>
</dbReference>
<keyword evidence="2" id="KW-0282">Flagellum</keyword>